<keyword evidence="5 14" id="KW-0547">Nucleotide-binding</keyword>
<keyword evidence="11" id="KW-0413">Isomerase</keyword>
<dbReference type="PROSITE" id="PS00690">
    <property type="entry name" value="DEAH_ATP_HELICASE"/>
    <property type="match status" value="1"/>
</dbReference>
<evidence type="ECO:0000256" key="8">
    <source>
        <dbReference type="ARBA" id="ARBA00022833"/>
    </source>
</evidence>
<dbReference type="AlphaFoldDB" id="A0AAD9NTA4"/>
<evidence type="ECO:0000256" key="4">
    <source>
        <dbReference type="ARBA" id="ARBA00022723"/>
    </source>
</evidence>
<comment type="similarity">
    <text evidence="3 14">Belongs to the helicase family. RecQ subfamily.</text>
</comment>
<dbReference type="InterPro" id="IPR004589">
    <property type="entry name" value="DNA_helicase_ATP-dep_RecQ"/>
</dbReference>
<feature type="domain" description="Helicase ATP-binding" evidence="17">
    <location>
        <begin position="88"/>
        <end position="395"/>
    </location>
</feature>
<dbReference type="PANTHER" id="PTHR13710:SF105">
    <property type="entry name" value="ATP-DEPENDENT DNA HELICASE Q1"/>
    <property type="match status" value="1"/>
</dbReference>
<feature type="compositionally biased region" description="Basic residues" evidence="16">
    <location>
        <begin position="768"/>
        <end position="777"/>
    </location>
</feature>
<evidence type="ECO:0000256" key="12">
    <source>
        <dbReference type="ARBA" id="ARBA00023242"/>
    </source>
</evidence>
<evidence type="ECO:0000259" key="18">
    <source>
        <dbReference type="PROSITE" id="PS51194"/>
    </source>
</evidence>
<dbReference type="PROSITE" id="PS51192">
    <property type="entry name" value="HELICASE_ATP_BIND_1"/>
    <property type="match status" value="1"/>
</dbReference>
<sequence>MADAHEELRRVSEQLEQVEEQLTALLEQQEQLLRKKKLLQDAIKNAALSVPSNINWQKEDFAWSNRLKELRKSVFKIAKFRSLQLETMNATLSGKHCILIMPTGGGKSLCFQLPALVNKGVTLVVSPLVSLMEDQLMALHDLQVDATLLNASSTKEDVKRVHDAMVDQGASLKLLYVTPEKLAKSKRFMARLEKMHEAGRFARLVIDEVHCCSQWGHDFRPGRVRFVIALSGEMTSGQVRFDVALSGDMTSGRVRFVVALSGEMTSGQVRFVVALSGDMTSGQVRFVVALSGDMTSGQVGQVRFVVALSGGMTSDQVRFVAALSGDMTSGRVRFVIALSGEMTSGQWGHDFRPDYKFLGVLRRQFPSVPVLGLTATATSNVIQDVRKILQLPDCLVFRASFNRTNLYYEVRPKVGNLKASVDTMQKLINKDFPGKSGIVYCFSQKDTEEVARELQISGVKAACYHGNLDAQQRSRVHRQWMKGSIQVVVATIAFGMGIDKSDVRFVIHHSLSKSIENYYQESGRAGRDDKPASCVLFVSFADVFRQSTMVFTEQTGLENLYSMVAYAFNLKTCRRALVARHFGERWDSTLCNGMCDHCSHTDHTETMRRDVAPFCQDLVALLTHGKRKDQRLTGLKLLDAWMGRGSPALRLTTTKAHKLARGECERVIVELLLRGCLKEDFHFTPYTTISYLVPGPAAALLESSSYKIEMDIAVSKTAKPATSTSVDSASASGTKAPKLVVINHENSKFTTQVMPSTSHNDTDTKKEQKQHKRKRKAIVVSDDDNDFEDFDFGDQDISGISLLKKPRSSSTDKLVVIDDSDDNDVPGSENVYVRTGANDLETDHTVKRSQETAVVI</sequence>
<protein>
    <recommendedName>
        <fullName evidence="14">ATP-dependent DNA helicase</fullName>
        <ecNumber evidence="14">5.6.2.4</ecNumber>
    </recommendedName>
</protein>
<evidence type="ECO:0000313" key="20">
    <source>
        <dbReference type="Proteomes" id="UP001209878"/>
    </source>
</evidence>
<feature type="region of interest" description="Disordered" evidence="16">
    <location>
        <begin position="747"/>
        <end position="777"/>
    </location>
</feature>
<dbReference type="GO" id="GO:0000724">
    <property type="term" value="P:double-strand break repair via homologous recombination"/>
    <property type="evidence" value="ECO:0007669"/>
    <property type="project" value="TreeGrafter"/>
</dbReference>
<evidence type="ECO:0000259" key="17">
    <source>
        <dbReference type="PROSITE" id="PS51192"/>
    </source>
</evidence>
<dbReference type="SUPFAM" id="SSF52540">
    <property type="entry name" value="P-loop containing nucleoside triphosphate hydrolases"/>
    <property type="match status" value="3"/>
</dbReference>
<dbReference type="PANTHER" id="PTHR13710">
    <property type="entry name" value="DNA HELICASE RECQ FAMILY MEMBER"/>
    <property type="match status" value="1"/>
</dbReference>
<evidence type="ECO:0000256" key="15">
    <source>
        <dbReference type="SAM" id="Coils"/>
    </source>
</evidence>
<dbReference type="GO" id="GO:0005737">
    <property type="term" value="C:cytoplasm"/>
    <property type="evidence" value="ECO:0007669"/>
    <property type="project" value="TreeGrafter"/>
</dbReference>
<name>A0AAD9NTA4_RIDPI</name>
<dbReference type="InterPro" id="IPR001650">
    <property type="entry name" value="Helicase_C-like"/>
</dbReference>
<dbReference type="GO" id="GO:0046872">
    <property type="term" value="F:metal ion binding"/>
    <property type="evidence" value="ECO:0007669"/>
    <property type="project" value="UniProtKB-KW"/>
</dbReference>
<evidence type="ECO:0000256" key="11">
    <source>
        <dbReference type="ARBA" id="ARBA00023235"/>
    </source>
</evidence>
<dbReference type="Proteomes" id="UP001209878">
    <property type="component" value="Unassembled WGS sequence"/>
</dbReference>
<dbReference type="Gene3D" id="1.10.10.10">
    <property type="entry name" value="Winged helix-like DNA-binding domain superfamily/Winged helix DNA-binding domain"/>
    <property type="match status" value="1"/>
</dbReference>
<dbReference type="GO" id="GO:0016787">
    <property type="term" value="F:hydrolase activity"/>
    <property type="evidence" value="ECO:0007669"/>
    <property type="project" value="UniProtKB-KW"/>
</dbReference>
<evidence type="ECO:0000256" key="3">
    <source>
        <dbReference type="ARBA" id="ARBA00005446"/>
    </source>
</evidence>
<comment type="catalytic activity">
    <reaction evidence="14">
        <text>ATP + H2O = ADP + phosphate + H(+)</text>
        <dbReference type="Rhea" id="RHEA:13065"/>
        <dbReference type="ChEBI" id="CHEBI:15377"/>
        <dbReference type="ChEBI" id="CHEBI:15378"/>
        <dbReference type="ChEBI" id="CHEBI:30616"/>
        <dbReference type="ChEBI" id="CHEBI:43474"/>
        <dbReference type="ChEBI" id="CHEBI:456216"/>
    </reaction>
</comment>
<dbReference type="GO" id="GO:0005524">
    <property type="term" value="F:ATP binding"/>
    <property type="evidence" value="ECO:0007669"/>
    <property type="project" value="UniProtKB-KW"/>
</dbReference>
<dbReference type="PROSITE" id="PS51194">
    <property type="entry name" value="HELICASE_CTER"/>
    <property type="match status" value="1"/>
</dbReference>
<feature type="compositionally biased region" description="Polar residues" evidence="16">
    <location>
        <begin position="748"/>
        <end position="759"/>
    </location>
</feature>
<organism evidence="19 20">
    <name type="scientific">Ridgeia piscesae</name>
    <name type="common">Tubeworm</name>
    <dbReference type="NCBI Taxonomy" id="27915"/>
    <lineage>
        <taxon>Eukaryota</taxon>
        <taxon>Metazoa</taxon>
        <taxon>Spiralia</taxon>
        <taxon>Lophotrochozoa</taxon>
        <taxon>Annelida</taxon>
        <taxon>Polychaeta</taxon>
        <taxon>Sedentaria</taxon>
        <taxon>Canalipalpata</taxon>
        <taxon>Sabellida</taxon>
        <taxon>Siboglinidae</taxon>
        <taxon>Ridgeia</taxon>
    </lineage>
</organism>
<dbReference type="Gene3D" id="3.40.50.300">
    <property type="entry name" value="P-loop containing nucleotide triphosphate hydrolases"/>
    <property type="match status" value="3"/>
</dbReference>
<dbReference type="Pfam" id="PF16124">
    <property type="entry name" value="RecQ_Zn_bind"/>
    <property type="match status" value="1"/>
</dbReference>
<comment type="cofactor">
    <cofactor evidence="1">
        <name>Zn(2+)</name>
        <dbReference type="ChEBI" id="CHEBI:29105"/>
    </cofactor>
</comment>
<feature type="coiled-coil region" evidence="15">
    <location>
        <begin position="1"/>
        <end position="42"/>
    </location>
</feature>
<keyword evidence="8" id="KW-0862">Zinc</keyword>
<dbReference type="GO" id="GO:0005634">
    <property type="term" value="C:nucleus"/>
    <property type="evidence" value="ECO:0007669"/>
    <property type="project" value="UniProtKB-SubCell"/>
</dbReference>
<accession>A0AAD9NTA4</accession>
<dbReference type="InterPro" id="IPR027417">
    <property type="entry name" value="P-loop_NTPase"/>
</dbReference>
<dbReference type="NCBIfam" id="TIGR00614">
    <property type="entry name" value="recQ_fam"/>
    <property type="match status" value="1"/>
</dbReference>
<evidence type="ECO:0000256" key="16">
    <source>
        <dbReference type="SAM" id="MobiDB-lite"/>
    </source>
</evidence>
<dbReference type="SMART" id="SM00487">
    <property type="entry name" value="DEXDc"/>
    <property type="match status" value="1"/>
</dbReference>
<dbReference type="FunFam" id="3.40.50.300:FF:000596">
    <property type="entry name" value="ATP-dependent DNA helicase"/>
    <property type="match status" value="1"/>
</dbReference>
<evidence type="ECO:0000256" key="5">
    <source>
        <dbReference type="ARBA" id="ARBA00022741"/>
    </source>
</evidence>
<dbReference type="GO" id="GO:0009378">
    <property type="term" value="F:four-way junction helicase activity"/>
    <property type="evidence" value="ECO:0007669"/>
    <property type="project" value="TreeGrafter"/>
</dbReference>
<dbReference type="GO" id="GO:0003677">
    <property type="term" value="F:DNA binding"/>
    <property type="evidence" value="ECO:0007669"/>
    <property type="project" value="UniProtKB-KW"/>
</dbReference>
<keyword evidence="20" id="KW-1185">Reference proteome</keyword>
<reference evidence="19" key="1">
    <citation type="journal article" date="2023" name="Mol. Biol. Evol.">
        <title>Third-Generation Sequencing Reveals the Adaptive Role of the Epigenome in Three Deep-Sea Polychaetes.</title>
        <authorList>
            <person name="Perez M."/>
            <person name="Aroh O."/>
            <person name="Sun Y."/>
            <person name="Lan Y."/>
            <person name="Juniper S.K."/>
            <person name="Young C.R."/>
            <person name="Angers B."/>
            <person name="Qian P.Y."/>
        </authorList>
    </citation>
    <scope>NUCLEOTIDE SEQUENCE</scope>
    <source>
        <strain evidence="19">R07B-5</strain>
    </source>
</reference>
<evidence type="ECO:0000256" key="14">
    <source>
        <dbReference type="RuleBase" id="RU364117"/>
    </source>
</evidence>
<dbReference type="InterPro" id="IPR011545">
    <property type="entry name" value="DEAD/DEAH_box_helicase_dom"/>
</dbReference>
<dbReference type="InterPro" id="IPR014001">
    <property type="entry name" value="Helicase_ATP-bd"/>
</dbReference>
<evidence type="ECO:0000256" key="13">
    <source>
        <dbReference type="ARBA" id="ARBA00034617"/>
    </source>
</evidence>
<dbReference type="Pfam" id="PF00271">
    <property type="entry name" value="Helicase_C"/>
    <property type="match status" value="1"/>
</dbReference>
<evidence type="ECO:0000313" key="19">
    <source>
        <dbReference type="EMBL" id="KAK2182017.1"/>
    </source>
</evidence>
<proteinExistence type="inferred from homology"/>
<dbReference type="EC" id="5.6.2.4" evidence="14"/>
<dbReference type="Pfam" id="PF00270">
    <property type="entry name" value="DEAD"/>
    <property type="match status" value="1"/>
</dbReference>
<evidence type="ECO:0000256" key="2">
    <source>
        <dbReference type="ARBA" id="ARBA00004123"/>
    </source>
</evidence>
<gene>
    <name evidence="19" type="ORF">NP493_371g01024</name>
</gene>
<evidence type="ECO:0000256" key="7">
    <source>
        <dbReference type="ARBA" id="ARBA00022806"/>
    </source>
</evidence>
<dbReference type="InterPro" id="IPR036388">
    <property type="entry name" value="WH-like_DNA-bd_sf"/>
</dbReference>
<feature type="domain" description="Helicase C-terminal" evidence="18">
    <location>
        <begin position="423"/>
        <end position="568"/>
    </location>
</feature>
<dbReference type="CDD" id="cd18794">
    <property type="entry name" value="SF2_C_RecQ"/>
    <property type="match status" value="1"/>
</dbReference>
<evidence type="ECO:0000256" key="1">
    <source>
        <dbReference type="ARBA" id="ARBA00001947"/>
    </source>
</evidence>
<evidence type="ECO:0000256" key="9">
    <source>
        <dbReference type="ARBA" id="ARBA00022840"/>
    </source>
</evidence>
<dbReference type="InterPro" id="IPR002464">
    <property type="entry name" value="DNA/RNA_helicase_DEAH_CS"/>
</dbReference>
<evidence type="ECO:0000256" key="10">
    <source>
        <dbReference type="ARBA" id="ARBA00023125"/>
    </source>
</evidence>
<keyword evidence="10" id="KW-0238">DNA-binding</keyword>
<comment type="subcellular location">
    <subcellularLocation>
        <location evidence="2 14">Nucleus</location>
    </subcellularLocation>
</comment>
<dbReference type="GO" id="GO:0043138">
    <property type="term" value="F:3'-5' DNA helicase activity"/>
    <property type="evidence" value="ECO:0007669"/>
    <property type="project" value="UniProtKB-EC"/>
</dbReference>
<keyword evidence="6 14" id="KW-0378">Hydrolase</keyword>
<dbReference type="InterPro" id="IPR032284">
    <property type="entry name" value="RecQ_Zn-bd"/>
</dbReference>
<dbReference type="GO" id="GO:0005694">
    <property type="term" value="C:chromosome"/>
    <property type="evidence" value="ECO:0007669"/>
    <property type="project" value="TreeGrafter"/>
</dbReference>
<keyword evidence="12 14" id="KW-0539">Nucleus</keyword>
<keyword evidence="9 14" id="KW-0067">ATP-binding</keyword>
<keyword evidence="4" id="KW-0479">Metal-binding</keyword>
<evidence type="ECO:0000256" key="6">
    <source>
        <dbReference type="ARBA" id="ARBA00022801"/>
    </source>
</evidence>
<keyword evidence="7 14" id="KW-0347">Helicase</keyword>
<dbReference type="SMART" id="SM00490">
    <property type="entry name" value="HELICc"/>
    <property type="match status" value="1"/>
</dbReference>
<dbReference type="EMBL" id="JAODUO010000370">
    <property type="protein sequence ID" value="KAK2182017.1"/>
    <property type="molecule type" value="Genomic_DNA"/>
</dbReference>
<keyword evidence="15" id="KW-0175">Coiled coil</keyword>
<comment type="catalytic activity">
    <reaction evidence="13 14">
        <text>Couples ATP hydrolysis with the unwinding of duplex DNA by translocating in the 3'-5' direction.</text>
        <dbReference type="EC" id="5.6.2.4"/>
    </reaction>
</comment>
<comment type="caution">
    <text evidence="19">The sequence shown here is derived from an EMBL/GenBank/DDBJ whole genome shotgun (WGS) entry which is preliminary data.</text>
</comment>